<dbReference type="InterPro" id="IPR000914">
    <property type="entry name" value="SBP_5_dom"/>
</dbReference>
<sequence length="497" mass="55310">MIMADIQIFDPVFSTSAYTMNHATAIYDTLFALDADLVPQPQMVGKWGVSDDKKAYTFELRDGLSWHDGTPVTAADCVASIRRWGRVQPSGQLLLERAESITATDDKIFTIILKEPLGLMINILAATGQPLFMMREQDAKLPATKQVTTNVGSGPYKFNAELTKPGSRVVYERNEQYVPRDEPSSGFAGGKIAKVEQVIWENISDPQTALAALQAGEVDFWLEPVADLFPAIESSNTLVLDSMGGHGWDWVVRMNFLQPPFSNVKMRQALLHLIDQKAFLSLLSPDPKLGQTVTSMFGAGSPYSNEVNADWFKDGGNFDKARQLIAEAGYAGEKVVILDPTDWREGDLASQLLASVLQKAGINAELAPMTWNELAVRRDKKGPVEEGGWSAFITNFSDFELGNPMSASLFLMNGEKAWYGWPQNDEYEALRGKWPDTETLEERKKLAREMQRVWWDHVGVVYLCQTAAPAARSKSLVDMIMSPCPERAIWNMRKVEG</sequence>
<feature type="domain" description="Solute-binding protein family 5" evidence="4">
    <location>
        <begin position="39"/>
        <end position="397"/>
    </location>
</feature>
<dbReference type="AlphaFoldDB" id="A0AAW9TGC9"/>
<comment type="caution">
    <text evidence="5">The sequence shown here is derived from an EMBL/GenBank/DDBJ whole genome shotgun (WGS) entry which is preliminary data.</text>
</comment>
<dbReference type="PIRSF" id="PIRSF002741">
    <property type="entry name" value="MppA"/>
    <property type="match status" value="1"/>
</dbReference>
<dbReference type="Gene3D" id="3.90.76.10">
    <property type="entry name" value="Dipeptide-binding Protein, Domain 1"/>
    <property type="match status" value="1"/>
</dbReference>
<organism evidence="5 6">
    <name type="scientific">Rhizobium meliloti</name>
    <name type="common">Ensifer meliloti</name>
    <name type="synonym">Sinorhizobium meliloti</name>
    <dbReference type="NCBI Taxonomy" id="382"/>
    <lineage>
        <taxon>Bacteria</taxon>
        <taxon>Pseudomonadati</taxon>
        <taxon>Pseudomonadota</taxon>
        <taxon>Alphaproteobacteria</taxon>
        <taxon>Hyphomicrobiales</taxon>
        <taxon>Rhizobiaceae</taxon>
        <taxon>Sinorhizobium/Ensifer group</taxon>
        <taxon>Sinorhizobium</taxon>
    </lineage>
</organism>
<name>A0AAW9TGC9_RHIML</name>
<dbReference type="GO" id="GO:0043190">
    <property type="term" value="C:ATP-binding cassette (ABC) transporter complex"/>
    <property type="evidence" value="ECO:0007669"/>
    <property type="project" value="InterPro"/>
</dbReference>
<gene>
    <name evidence="5" type="ORF">GHK53_05335</name>
</gene>
<dbReference type="InterPro" id="IPR039424">
    <property type="entry name" value="SBP_5"/>
</dbReference>
<evidence type="ECO:0000313" key="6">
    <source>
        <dbReference type="Proteomes" id="UP000429484"/>
    </source>
</evidence>
<dbReference type="InterPro" id="IPR030678">
    <property type="entry name" value="Peptide/Ni-bd"/>
</dbReference>
<evidence type="ECO:0000313" key="5">
    <source>
        <dbReference type="EMBL" id="MQW32256.1"/>
    </source>
</evidence>
<evidence type="ECO:0000259" key="4">
    <source>
        <dbReference type="Pfam" id="PF00496"/>
    </source>
</evidence>
<dbReference type="GO" id="GO:1904680">
    <property type="term" value="F:peptide transmembrane transporter activity"/>
    <property type="evidence" value="ECO:0007669"/>
    <property type="project" value="TreeGrafter"/>
</dbReference>
<reference evidence="5 6" key="1">
    <citation type="journal article" date="2013" name="Genome Biol.">
        <title>Comparative genomics of the core and accessory genomes of 48 Sinorhizobium strains comprising five genospecies.</title>
        <authorList>
            <person name="Sugawara M."/>
            <person name="Epstein B."/>
            <person name="Badgley B.D."/>
            <person name="Unno T."/>
            <person name="Xu L."/>
            <person name="Reese J."/>
            <person name="Gyaneshwar P."/>
            <person name="Denny R."/>
            <person name="Mudge J."/>
            <person name="Bharti A.K."/>
            <person name="Farmer A.D."/>
            <person name="May G.D."/>
            <person name="Woodward J.E."/>
            <person name="Medigue C."/>
            <person name="Vallenet D."/>
            <person name="Lajus A."/>
            <person name="Rouy Z."/>
            <person name="Martinez-Vaz B."/>
            <person name="Tiffin P."/>
            <person name="Young N.D."/>
            <person name="Sadowsky M.J."/>
        </authorList>
    </citation>
    <scope>NUCLEOTIDE SEQUENCE [LARGE SCALE GENOMIC DNA]</scope>
    <source>
        <strain evidence="5 6">N6B1</strain>
    </source>
</reference>
<dbReference type="InterPro" id="IPR023765">
    <property type="entry name" value="SBP_5_CS"/>
</dbReference>
<protein>
    <submittedName>
        <fullName evidence="5">ABC transporter substrate-binding protein</fullName>
    </submittedName>
</protein>
<dbReference type="GO" id="GO:0030288">
    <property type="term" value="C:outer membrane-bounded periplasmic space"/>
    <property type="evidence" value="ECO:0007669"/>
    <property type="project" value="UniProtKB-ARBA"/>
</dbReference>
<dbReference type="Gene3D" id="3.40.190.10">
    <property type="entry name" value="Periplasmic binding protein-like II"/>
    <property type="match status" value="1"/>
</dbReference>
<evidence type="ECO:0000256" key="1">
    <source>
        <dbReference type="ARBA" id="ARBA00004418"/>
    </source>
</evidence>
<accession>A0AAW9TGC9</accession>
<dbReference type="PROSITE" id="PS01040">
    <property type="entry name" value="SBP_BACTERIAL_5"/>
    <property type="match status" value="1"/>
</dbReference>
<dbReference type="Proteomes" id="UP000429484">
    <property type="component" value="Unassembled WGS sequence"/>
</dbReference>
<dbReference type="CDD" id="cd08502">
    <property type="entry name" value="PBP2_NikA_DppA_OppA_like_16"/>
    <property type="match status" value="1"/>
</dbReference>
<dbReference type="Gene3D" id="3.10.105.10">
    <property type="entry name" value="Dipeptide-binding Protein, Domain 3"/>
    <property type="match status" value="1"/>
</dbReference>
<comment type="subcellular location">
    <subcellularLocation>
        <location evidence="1">Periplasm</location>
    </subcellularLocation>
</comment>
<dbReference type="GO" id="GO:0015833">
    <property type="term" value="P:peptide transport"/>
    <property type="evidence" value="ECO:0007669"/>
    <property type="project" value="TreeGrafter"/>
</dbReference>
<proteinExistence type="inferred from homology"/>
<evidence type="ECO:0000256" key="2">
    <source>
        <dbReference type="ARBA" id="ARBA00005695"/>
    </source>
</evidence>
<comment type="similarity">
    <text evidence="2">Belongs to the bacterial solute-binding protein 5 family.</text>
</comment>
<dbReference type="RefSeq" id="WP_153349441.1">
    <property type="nucleotide sequence ID" value="NZ_WISR01000055.1"/>
</dbReference>
<evidence type="ECO:0000256" key="3">
    <source>
        <dbReference type="ARBA" id="ARBA00022729"/>
    </source>
</evidence>
<dbReference type="Pfam" id="PF00496">
    <property type="entry name" value="SBP_bac_5"/>
    <property type="match status" value="1"/>
</dbReference>
<dbReference type="SUPFAM" id="SSF53850">
    <property type="entry name" value="Periplasmic binding protein-like II"/>
    <property type="match status" value="1"/>
</dbReference>
<keyword evidence="3" id="KW-0732">Signal</keyword>
<dbReference type="EMBL" id="WISR01000055">
    <property type="protein sequence ID" value="MQW32256.1"/>
    <property type="molecule type" value="Genomic_DNA"/>
</dbReference>
<dbReference type="PANTHER" id="PTHR30290:SF38">
    <property type="entry name" value="D,D-DIPEPTIDE-BINDING PERIPLASMIC PROTEIN DDPA-RELATED"/>
    <property type="match status" value="1"/>
</dbReference>
<dbReference type="PANTHER" id="PTHR30290">
    <property type="entry name" value="PERIPLASMIC BINDING COMPONENT OF ABC TRANSPORTER"/>
    <property type="match status" value="1"/>
</dbReference>